<dbReference type="Pfam" id="PF17761">
    <property type="entry name" value="DUF1016_N"/>
    <property type="match status" value="1"/>
</dbReference>
<feature type="domain" description="YhcG N-terminal" evidence="1">
    <location>
        <begin position="1"/>
        <end position="71"/>
    </location>
</feature>
<dbReference type="InterPro" id="IPR041527">
    <property type="entry name" value="YhcG_N"/>
</dbReference>
<sequence length="71" mass="8528">MYWQIGERIFEEEQGGGERAEYGSRLLKFLSEKLQPQFSTVFSDRNLAWFRQFYKNFPIVSALRTQLSWSQ</sequence>
<evidence type="ECO:0000259" key="1">
    <source>
        <dbReference type="Pfam" id="PF17761"/>
    </source>
</evidence>
<protein>
    <recommendedName>
        <fullName evidence="1">YhcG N-terminal domain-containing protein</fullName>
    </recommendedName>
</protein>
<proteinExistence type="predicted"/>
<dbReference type="EMBL" id="JAVLVU010000001">
    <property type="protein sequence ID" value="MDT3403778.1"/>
    <property type="molecule type" value="Genomic_DNA"/>
</dbReference>
<accession>A0ABU3GVI2</accession>
<comment type="caution">
    <text evidence="2">The sequence shown here is derived from an EMBL/GenBank/DDBJ whole genome shotgun (WGS) entry which is preliminary data.</text>
</comment>
<reference evidence="3" key="1">
    <citation type="submission" date="2023-07" db="EMBL/GenBank/DDBJ databases">
        <title>Functional and genomic diversity of the sorghum phyllosphere microbiome.</title>
        <authorList>
            <person name="Shade A."/>
        </authorList>
    </citation>
    <scope>NUCLEOTIDE SEQUENCE [LARGE SCALE GENOMIC DNA]</scope>
    <source>
        <strain evidence="3">SORGH_AS_0422</strain>
    </source>
</reference>
<evidence type="ECO:0000313" key="3">
    <source>
        <dbReference type="Proteomes" id="UP001258315"/>
    </source>
</evidence>
<evidence type="ECO:0000313" key="2">
    <source>
        <dbReference type="EMBL" id="MDT3403778.1"/>
    </source>
</evidence>
<keyword evidence="3" id="KW-1185">Reference proteome</keyword>
<organism evidence="2 3">
    <name type="scientific">Mucilaginibacter terrae</name>
    <dbReference type="NCBI Taxonomy" id="1955052"/>
    <lineage>
        <taxon>Bacteria</taxon>
        <taxon>Pseudomonadati</taxon>
        <taxon>Bacteroidota</taxon>
        <taxon>Sphingobacteriia</taxon>
        <taxon>Sphingobacteriales</taxon>
        <taxon>Sphingobacteriaceae</taxon>
        <taxon>Mucilaginibacter</taxon>
    </lineage>
</organism>
<gene>
    <name evidence="2" type="ORF">QE417_002850</name>
</gene>
<dbReference type="InterPro" id="IPR053148">
    <property type="entry name" value="PD-DEXK-like_domain"/>
</dbReference>
<dbReference type="PANTHER" id="PTHR30547:SF5">
    <property type="entry name" value="NUCLEASE YHCG-RELATED"/>
    <property type="match status" value="1"/>
</dbReference>
<dbReference type="PANTHER" id="PTHR30547">
    <property type="entry name" value="UNCHARACTERIZED PROTEIN YHCG-RELATED"/>
    <property type="match status" value="1"/>
</dbReference>
<dbReference type="Proteomes" id="UP001258315">
    <property type="component" value="Unassembled WGS sequence"/>
</dbReference>
<name>A0ABU3GVI2_9SPHI</name>